<dbReference type="AlphaFoldDB" id="A0A917L2L0"/>
<protein>
    <submittedName>
        <fullName evidence="2">Uncharacterized protein</fullName>
    </submittedName>
</protein>
<dbReference type="EMBL" id="BMMU01000012">
    <property type="protein sequence ID" value="GGJ39013.1"/>
    <property type="molecule type" value="Genomic_DNA"/>
</dbReference>
<dbReference type="Proteomes" id="UP000625682">
    <property type="component" value="Unassembled WGS sequence"/>
</dbReference>
<reference evidence="2" key="2">
    <citation type="submission" date="2020-09" db="EMBL/GenBank/DDBJ databases">
        <authorList>
            <person name="Sun Q."/>
            <person name="Zhou Y."/>
        </authorList>
    </citation>
    <scope>NUCLEOTIDE SEQUENCE</scope>
    <source>
        <strain evidence="2">CGMCC 4.7272</strain>
    </source>
</reference>
<gene>
    <name evidence="2" type="ORF">GCM10012282_39660</name>
</gene>
<evidence type="ECO:0000313" key="2">
    <source>
        <dbReference type="EMBL" id="GGJ39013.1"/>
    </source>
</evidence>
<organism evidence="2 3">
    <name type="scientific">Streptomyces lacrimifluminis</name>
    <dbReference type="NCBI Taxonomy" id="1500077"/>
    <lineage>
        <taxon>Bacteria</taxon>
        <taxon>Bacillati</taxon>
        <taxon>Actinomycetota</taxon>
        <taxon>Actinomycetes</taxon>
        <taxon>Kitasatosporales</taxon>
        <taxon>Streptomycetaceae</taxon>
        <taxon>Streptomyces</taxon>
    </lineage>
</organism>
<dbReference type="InterPro" id="IPR017850">
    <property type="entry name" value="Alkaline_phosphatase_core_sf"/>
</dbReference>
<sequence length="182" mass="20221">MSPRRAHPGYTVAGICWWYAMGADTDITDLPGIEQLLDDEGKKTHRLDHPRAGELAAVAEPDAWFTYSYWRDDAHVPDFAQLVEIHREPGYDPVELFMDPRDPFVKVKAATAPGPPRQEARPALPRGGRAPGSLAYSRQPRPPPDERRRRSAPHLLHPPRAVDGRIAATDVTSLLLRPAGLS</sequence>
<proteinExistence type="predicted"/>
<reference evidence="2" key="1">
    <citation type="journal article" date="2014" name="Int. J. Syst. Evol. Microbiol.">
        <title>Complete genome sequence of Corynebacterium casei LMG S-19264T (=DSM 44701T), isolated from a smear-ripened cheese.</title>
        <authorList>
            <consortium name="US DOE Joint Genome Institute (JGI-PGF)"/>
            <person name="Walter F."/>
            <person name="Albersmeier A."/>
            <person name="Kalinowski J."/>
            <person name="Ruckert C."/>
        </authorList>
    </citation>
    <scope>NUCLEOTIDE SEQUENCE</scope>
    <source>
        <strain evidence="2">CGMCC 4.7272</strain>
    </source>
</reference>
<comment type="caution">
    <text evidence="2">The sequence shown here is derived from an EMBL/GenBank/DDBJ whole genome shotgun (WGS) entry which is preliminary data.</text>
</comment>
<evidence type="ECO:0000256" key="1">
    <source>
        <dbReference type="SAM" id="MobiDB-lite"/>
    </source>
</evidence>
<dbReference type="SUPFAM" id="SSF53649">
    <property type="entry name" value="Alkaline phosphatase-like"/>
    <property type="match status" value="1"/>
</dbReference>
<evidence type="ECO:0000313" key="3">
    <source>
        <dbReference type="Proteomes" id="UP000625682"/>
    </source>
</evidence>
<accession>A0A917L2L0</accession>
<feature type="region of interest" description="Disordered" evidence="1">
    <location>
        <begin position="107"/>
        <end position="164"/>
    </location>
</feature>
<name>A0A917L2L0_9ACTN</name>
<keyword evidence="3" id="KW-1185">Reference proteome</keyword>